<dbReference type="PROSITE" id="PS00585">
    <property type="entry name" value="RIBOSOMAL_S5"/>
    <property type="match status" value="1"/>
</dbReference>
<dbReference type="PANTHER" id="PTHR48277:SF1">
    <property type="entry name" value="MITOCHONDRIAL RIBOSOMAL PROTEIN S5"/>
    <property type="match status" value="1"/>
</dbReference>
<keyword evidence="4 7" id="KW-0689">Ribosomal protein</keyword>
<dbReference type="InterPro" id="IPR014721">
    <property type="entry name" value="Ribsml_uS5_D2-typ_fold_subgr"/>
</dbReference>
<dbReference type="RefSeq" id="WP_168105140.1">
    <property type="nucleotide sequence ID" value="NZ_CP051215.1"/>
</dbReference>
<comment type="subunit">
    <text evidence="7">Part of the 30S ribosomal subunit. Contacts proteins S4 and S8.</text>
</comment>
<evidence type="ECO:0000256" key="1">
    <source>
        <dbReference type="ARBA" id="ARBA00008945"/>
    </source>
</evidence>
<evidence type="ECO:0000256" key="5">
    <source>
        <dbReference type="ARBA" id="ARBA00023274"/>
    </source>
</evidence>
<reference evidence="11 12" key="1">
    <citation type="submission" date="2020-04" db="EMBL/GenBank/DDBJ databases">
        <title>Complete genome sequence of Spiroplasma platyhelix ATCC 51748, an insect isolate.</title>
        <authorList>
            <person name="Green E.A."/>
            <person name="Klassen J.L."/>
        </authorList>
    </citation>
    <scope>NUCLEOTIDE SEQUENCE [LARGE SCALE GENOMIC DNA]</scope>
    <source>
        <strain evidence="11 12">PALS-1</strain>
    </source>
</reference>
<name>A0A846U5D2_9MOLU</name>
<dbReference type="InterPro" id="IPR000851">
    <property type="entry name" value="Ribosomal_uS5"/>
</dbReference>
<feature type="compositionally biased region" description="Basic and acidic residues" evidence="9">
    <location>
        <begin position="44"/>
        <end position="76"/>
    </location>
</feature>
<gene>
    <name evidence="7 11" type="primary">rpsE</name>
    <name evidence="11" type="ORF">HER12_02715</name>
</gene>
<dbReference type="FunFam" id="3.30.230.10:FF:000002">
    <property type="entry name" value="30S ribosomal protein S5"/>
    <property type="match status" value="1"/>
</dbReference>
<keyword evidence="5 7" id="KW-0687">Ribonucleoprotein</keyword>
<feature type="region of interest" description="Disordered" evidence="9">
    <location>
        <begin position="1"/>
        <end position="76"/>
    </location>
</feature>
<evidence type="ECO:0000256" key="2">
    <source>
        <dbReference type="ARBA" id="ARBA00022730"/>
    </source>
</evidence>
<evidence type="ECO:0000256" key="3">
    <source>
        <dbReference type="ARBA" id="ARBA00022884"/>
    </source>
</evidence>
<dbReference type="InterPro" id="IPR005324">
    <property type="entry name" value="Ribosomal_uS5_C"/>
</dbReference>
<dbReference type="Proteomes" id="UP000584587">
    <property type="component" value="Unassembled WGS sequence"/>
</dbReference>
<keyword evidence="2 7" id="KW-0699">rRNA-binding</keyword>
<dbReference type="Pfam" id="PF00333">
    <property type="entry name" value="Ribosomal_S5"/>
    <property type="match status" value="1"/>
</dbReference>
<feature type="domain" description="S5 DRBM" evidence="10">
    <location>
        <begin position="78"/>
        <end position="141"/>
    </location>
</feature>
<dbReference type="GO" id="GO:0005737">
    <property type="term" value="C:cytoplasm"/>
    <property type="evidence" value="ECO:0007669"/>
    <property type="project" value="UniProtKB-ARBA"/>
</dbReference>
<comment type="similarity">
    <text evidence="1 7 8">Belongs to the universal ribosomal protein uS5 family.</text>
</comment>
<dbReference type="Gene3D" id="3.30.160.20">
    <property type="match status" value="1"/>
</dbReference>
<proteinExistence type="inferred from homology"/>
<comment type="function">
    <text evidence="7">Located at the back of the 30S subunit body where it stabilizes the conformation of the head with respect to the body.</text>
</comment>
<dbReference type="Gene3D" id="3.30.230.10">
    <property type="match status" value="1"/>
</dbReference>
<dbReference type="HAMAP" id="MF_01307_B">
    <property type="entry name" value="Ribosomal_uS5_B"/>
    <property type="match status" value="1"/>
</dbReference>
<dbReference type="AlphaFoldDB" id="A0A846U5D2"/>
<feature type="compositionally biased region" description="Polar residues" evidence="9">
    <location>
        <begin position="30"/>
        <end position="43"/>
    </location>
</feature>
<dbReference type="InterPro" id="IPR020568">
    <property type="entry name" value="Ribosomal_Su5_D2-typ_SF"/>
</dbReference>
<dbReference type="Pfam" id="PF03719">
    <property type="entry name" value="Ribosomal_S5_C"/>
    <property type="match status" value="1"/>
</dbReference>
<dbReference type="EMBL" id="JAAVVK010000002">
    <property type="protein sequence ID" value="NKE38667.1"/>
    <property type="molecule type" value="Genomic_DNA"/>
</dbReference>
<dbReference type="PROSITE" id="PS50881">
    <property type="entry name" value="S5_DSRBD"/>
    <property type="match status" value="1"/>
</dbReference>
<comment type="domain">
    <text evidence="7">The N-terminal domain interacts with the head of the 30S subunit; the C-terminal domain interacts with the body and contacts protein S4. The interaction surface between S4 and S5 is involved in control of translational fidelity.</text>
</comment>
<dbReference type="InterPro" id="IPR005712">
    <property type="entry name" value="Ribosomal_uS5_bac-type"/>
</dbReference>
<sequence>MNLEDKKETQVSSTATEAKQETAVAKNPKDSASTSTSRAVNANDTRRPFRPQDKNKSNKDRPQRTRQDFRKPKEQSDFQEKVIWIRRINKVTTGGRRLRFSAAVVVGNKKGTVGLGVAKANEVNDAIKKAIAAAHKNLKQVSINKDYSIYHHGMGTYCASKILLKPAKEGIGVKAGGSARDVVELAGIQNIYSKSLGSNNKINLARATINGLSSLKSAEFFQNKNIKRKTTPVTSVASSDVRK</sequence>
<dbReference type="GO" id="GO:0019843">
    <property type="term" value="F:rRNA binding"/>
    <property type="evidence" value="ECO:0007669"/>
    <property type="project" value="UniProtKB-UniRule"/>
</dbReference>
<accession>A0A846U5D2</accession>
<evidence type="ECO:0000259" key="10">
    <source>
        <dbReference type="PROSITE" id="PS50881"/>
    </source>
</evidence>
<dbReference type="InterPro" id="IPR013810">
    <property type="entry name" value="Ribosomal_uS5_N"/>
</dbReference>
<protein>
    <recommendedName>
        <fullName evidence="6 7">Small ribosomal subunit protein uS5</fullName>
    </recommendedName>
</protein>
<evidence type="ECO:0000256" key="4">
    <source>
        <dbReference type="ARBA" id="ARBA00022980"/>
    </source>
</evidence>
<dbReference type="NCBIfam" id="TIGR01021">
    <property type="entry name" value="rpsE_bact"/>
    <property type="match status" value="1"/>
</dbReference>
<evidence type="ECO:0000256" key="9">
    <source>
        <dbReference type="SAM" id="MobiDB-lite"/>
    </source>
</evidence>
<keyword evidence="12" id="KW-1185">Reference proteome</keyword>
<dbReference type="GO" id="GO:0006412">
    <property type="term" value="P:translation"/>
    <property type="evidence" value="ECO:0007669"/>
    <property type="project" value="UniProtKB-UniRule"/>
</dbReference>
<evidence type="ECO:0000256" key="8">
    <source>
        <dbReference type="RuleBase" id="RU003823"/>
    </source>
</evidence>
<comment type="caution">
    <text evidence="11">The sequence shown here is derived from an EMBL/GenBank/DDBJ whole genome shotgun (WGS) entry which is preliminary data.</text>
</comment>
<organism evidence="11 12">
    <name type="scientific">Spiroplasma platyhelix PALS-1</name>
    <dbReference type="NCBI Taxonomy" id="1276218"/>
    <lineage>
        <taxon>Bacteria</taxon>
        <taxon>Bacillati</taxon>
        <taxon>Mycoplasmatota</taxon>
        <taxon>Mollicutes</taxon>
        <taxon>Entomoplasmatales</taxon>
        <taxon>Spiroplasmataceae</taxon>
        <taxon>Spiroplasma</taxon>
    </lineage>
</organism>
<dbReference type="InterPro" id="IPR018192">
    <property type="entry name" value="Ribosomal_uS5_N_CS"/>
</dbReference>
<comment type="function">
    <text evidence="7">With S4 and S12 plays an important role in translational accuracy.</text>
</comment>
<dbReference type="PANTHER" id="PTHR48277">
    <property type="entry name" value="MITOCHONDRIAL RIBOSOMAL PROTEIN S5"/>
    <property type="match status" value="1"/>
</dbReference>
<dbReference type="SUPFAM" id="SSF54768">
    <property type="entry name" value="dsRNA-binding domain-like"/>
    <property type="match status" value="1"/>
</dbReference>
<evidence type="ECO:0000256" key="7">
    <source>
        <dbReference type="HAMAP-Rule" id="MF_01307"/>
    </source>
</evidence>
<evidence type="ECO:0000256" key="6">
    <source>
        <dbReference type="ARBA" id="ARBA00035255"/>
    </source>
</evidence>
<evidence type="ECO:0000313" key="11">
    <source>
        <dbReference type="EMBL" id="NKE38667.1"/>
    </source>
</evidence>
<evidence type="ECO:0000313" key="12">
    <source>
        <dbReference type="Proteomes" id="UP000584587"/>
    </source>
</evidence>
<dbReference type="GO" id="GO:0015935">
    <property type="term" value="C:small ribosomal subunit"/>
    <property type="evidence" value="ECO:0007669"/>
    <property type="project" value="InterPro"/>
</dbReference>
<keyword evidence="3 7" id="KW-0694">RNA-binding</keyword>
<dbReference type="GO" id="GO:0003735">
    <property type="term" value="F:structural constituent of ribosome"/>
    <property type="evidence" value="ECO:0007669"/>
    <property type="project" value="UniProtKB-UniRule"/>
</dbReference>
<dbReference type="SUPFAM" id="SSF54211">
    <property type="entry name" value="Ribosomal protein S5 domain 2-like"/>
    <property type="match status" value="1"/>
</dbReference>